<feature type="transmembrane region" description="Helical" evidence="7">
    <location>
        <begin position="382"/>
        <end position="402"/>
    </location>
</feature>
<evidence type="ECO:0000256" key="3">
    <source>
        <dbReference type="ARBA" id="ARBA00022692"/>
    </source>
</evidence>
<keyword evidence="5 7" id="KW-0472">Membrane</keyword>
<dbReference type="FunFam" id="1.20.1250.20:FF:000065">
    <property type="entry name" value="Putative MFS pantothenate transporter"/>
    <property type="match status" value="1"/>
</dbReference>
<keyword evidence="2" id="KW-0813">Transport</keyword>
<evidence type="ECO:0000313" key="9">
    <source>
        <dbReference type="Proteomes" id="UP000000599"/>
    </source>
</evidence>
<evidence type="ECO:0000256" key="2">
    <source>
        <dbReference type="ARBA" id="ARBA00022448"/>
    </source>
</evidence>
<dbReference type="PANTHER" id="PTHR43791">
    <property type="entry name" value="PERMEASE-RELATED"/>
    <property type="match status" value="1"/>
</dbReference>
<dbReference type="EMBL" id="CR382133">
    <property type="protein sequence ID" value="CAR65352.1"/>
    <property type="molecule type" value="Genomic_DNA"/>
</dbReference>
<dbReference type="GO" id="GO:0022857">
    <property type="term" value="F:transmembrane transporter activity"/>
    <property type="evidence" value="ECO:0007669"/>
    <property type="project" value="InterPro"/>
</dbReference>
<dbReference type="HOGENOM" id="CLU_001265_4_2_1"/>
<keyword evidence="3 7" id="KW-0812">Transmembrane</keyword>
<dbReference type="InParanoid" id="B5RSP6"/>
<evidence type="ECO:0000256" key="7">
    <source>
        <dbReference type="SAM" id="Phobius"/>
    </source>
</evidence>
<gene>
    <name evidence="8" type="ordered locus">DEHA2A02772g</name>
</gene>
<reference evidence="8 9" key="1">
    <citation type="journal article" date="2004" name="Nature">
        <title>Genome evolution in yeasts.</title>
        <authorList>
            <consortium name="Genolevures"/>
            <person name="Dujon B."/>
            <person name="Sherman D."/>
            <person name="Fischer G."/>
            <person name="Durrens P."/>
            <person name="Casaregola S."/>
            <person name="Lafontaine I."/>
            <person name="de Montigny J."/>
            <person name="Marck C."/>
            <person name="Neuveglise C."/>
            <person name="Talla E."/>
            <person name="Goffard N."/>
            <person name="Frangeul L."/>
            <person name="Aigle M."/>
            <person name="Anthouard V."/>
            <person name="Babour A."/>
            <person name="Barbe V."/>
            <person name="Barnay S."/>
            <person name="Blanchin S."/>
            <person name="Beckerich J.M."/>
            <person name="Beyne E."/>
            <person name="Bleykasten C."/>
            <person name="Boisrame A."/>
            <person name="Boyer J."/>
            <person name="Cattolico L."/>
            <person name="Confanioleri F."/>
            <person name="de Daruvar A."/>
            <person name="Despons L."/>
            <person name="Fabre E."/>
            <person name="Fairhead C."/>
            <person name="Ferry-Dumazet H."/>
            <person name="Groppi A."/>
            <person name="Hantraye F."/>
            <person name="Hennequin C."/>
            <person name="Jauniaux N."/>
            <person name="Joyet P."/>
            <person name="Kachouri R."/>
            <person name="Kerrest A."/>
            <person name="Koszul R."/>
            <person name="Lemaire M."/>
            <person name="Lesur I."/>
            <person name="Ma L."/>
            <person name="Muller H."/>
            <person name="Nicaud J.M."/>
            <person name="Nikolski M."/>
            <person name="Oztas S."/>
            <person name="Ozier-Kalogeropoulos O."/>
            <person name="Pellenz S."/>
            <person name="Potier S."/>
            <person name="Richard G.F."/>
            <person name="Straub M.L."/>
            <person name="Suleau A."/>
            <person name="Swennene D."/>
            <person name="Tekaia F."/>
            <person name="Wesolowski-Louvel M."/>
            <person name="Westhof E."/>
            <person name="Wirth B."/>
            <person name="Zeniou-Meyer M."/>
            <person name="Zivanovic I."/>
            <person name="Bolotin-Fukuhara M."/>
            <person name="Thierry A."/>
            <person name="Bouchier C."/>
            <person name="Caudron B."/>
            <person name="Scarpelli C."/>
            <person name="Gaillardin C."/>
            <person name="Weissenbach J."/>
            <person name="Wincker P."/>
            <person name="Souciet J.L."/>
        </authorList>
    </citation>
    <scope>NUCLEOTIDE SEQUENCE [LARGE SCALE GENOMIC DNA]</scope>
    <source>
        <strain evidence="9">ATCC 36239 / CBS 767 / BCRC 21394 / JCM 1990 / NBRC 0083 / IGC 2968</strain>
    </source>
</reference>
<feature type="transmembrane region" description="Helical" evidence="7">
    <location>
        <begin position="150"/>
        <end position="167"/>
    </location>
</feature>
<comment type="similarity">
    <text evidence="6">Belongs to the major facilitator superfamily. Allantoate permease family.</text>
</comment>
<evidence type="ECO:0000256" key="4">
    <source>
        <dbReference type="ARBA" id="ARBA00022989"/>
    </source>
</evidence>
<protein>
    <submittedName>
        <fullName evidence="8">DEHA2A02772p</fullName>
    </submittedName>
</protein>
<dbReference type="OrthoDB" id="4003530at2759"/>
<evidence type="ECO:0000256" key="1">
    <source>
        <dbReference type="ARBA" id="ARBA00004141"/>
    </source>
</evidence>
<evidence type="ECO:0000256" key="6">
    <source>
        <dbReference type="ARBA" id="ARBA00037968"/>
    </source>
</evidence>
<dbReference type="VEuPathDB" id="FungiDB:DEHA2A02772g"/>
<feature type="transmembrane region" description="Helical" evidence="7">
    <location>
        <begin position="408"/>
        <end position="428"/>
    </location>
</feature>
<feature type="transmembrane region" description="Helical" evidence="7">
    <location>
        <begin position="123"/>
        <end position="143"/>
    </location>
</feature>
<dbReference type="KEGG" id="dha:DEHA2A02772g"/>
<dbReference type="InterPro" id="IPR036259">
    <property type="entry name" value="MFS_trans_sf"/>
</dbReference>
<evidence type="ECO:0000313" key="8">
    <source>
        <dbReference type="EMBL" id="CAR65352.1"/>
    </source>
</evidence>
<dbReference type="Pfam" id="PF07690">
    <property type="entry name" value="MFS_1"/>
    <property type="match status" value="1"/>
</dbReference>
<dbReference type="InterPro" id="IPR011701">
    <property type="entry name" value="MFS"/>
</dbReference>
<feature type="transmembrane region" description="Helical" evidence="7">
    <location>
        <begin position="440"/>
        <end position="458"/>
    </location>
</feature>
<dbReference type="Proteomes" id="UP000000599">
    <property type="component" value="Chromosome A"/>
</dbReference>
<feature type="transmembrane region" description="Helical" evidence="7">
    <location>
        <begin position="470"/>
        <end position="494"/>
    </location>
</feature>
<dbReference type="AlphaFoldDB" id="B5RSP6"/>
<dbReference type="RefSeq" id="XP_002769959.1">
    <property type="nucleotide sequence ID" value="XM_002769913.1"/>
</dbReference>
<name>B5RSP6_DEBHA</name>
<keyword evidence="4 7" id="KW-1133">Transmembrane helix</keyword>
<dbReference type="SUPFAM" id="SSF103473">
    <property type="entry name" value="MFS general substrate transporter"/>
    <property type="match status" value="1"/>
</dbReference>
<dbReference type="eggNOG" id="KOG2533">
    <property type="taxonomic scope" value="Eukaryota"/>
</dbReference>
<organism evidence="8 9">
    <name type="scientific">Debaryomyces hansenii (strain ATCC 36239 / CBS 767 / BCRC 21394 / JCM 1990 / NBRC 0083 / IGC 2968)</name>
    <name type="common">Yeast</name>
    <name type="synonym">Torulaspora hansenii</name>
    <dbReference type="NCBI Taxonomy" id="284592"/>
    <lineage>
        <taxon>Eukaryota</taxon>
        <taxon>Fungi</taxon>
        <taxon>Dikarya</taxon>
        <taxon>Ascomycota</taxon>
        <taxon>Saccharomycotina</taxon>
        <taxon>Pichiomycetes</taxon>
        <taxon>Debaryomycetaceae</taxon>
        <taxon>Debaryomyces</taxon>
    </lineage>
</organism>
<evidence type="ECO:0000256" key="5">
    <source>
        <dbReference type="ARBA" id="ARBA00023136"/>
    </source>
</evidence>
<dbReference type="GO" id="GO:0016020">
    <property type="term" value="C:membrane"/>
    <property type="evidence" value="ECO:0007669"/>
    <property type="project" value="UniProtKB-SubCell"/>
</dbReference>
<sequence>MITKTDKKESNIDIESVDLQQSEAPDQHHPNFFELELTRKQKLALFWSKKSPRAKEKRQKFFFWNPPGRSAYEKNLVFKLDCIILSYCCLSFFVKYLDQSNVNNAYVSGMKEALDMEGNMFNWLNQGFLLTYGIFGLFGSLLITKISPHIVLPLFEVIWSVLCLLVITCDTYPKLVAIRCLQGAFSGIVYPACHYILGTWYTPAELTARTAIFVSSGSLGTMFGGYIQSGIHKSLDGKAGLPGWKWIFVIDFLITIPVATFGYFILPGEPSKPRASRFLNDQDFEFCCKRIEVVENVETVNKFDFSVVKRAIFSWQLYVFVIAYVLSQLTEECTNYWNIVLQDQGFNIYNRNTYPTVQSAVKVVSSLIAGLYSGIRGKKWEIYVIICFFWISGLATLVKYDVPFGAQFYANSVLGVCAAYSVIIISWANEMCKEDDQLRATVLGSLNFIFVVLDVPYATRVFDTNNAPRFRLGMTIGLTFCCFLFLFNGVLVMFDRYQNRIRDLFDDKFNKDIEVEEIISKDPEKSIISH</sequence>
<dbReference type="PANTHER" id="PTHR43791:SF36">
    <property type="entry name" value="TRANSPORTER, PUTATIVE (AFU_ORTHOLOGUE AFUA_6G08340)-RELATED"/>
    <property type="match status" value="1"/>
</dbReference>
<accession>B5RSP6</accession>
<dbReference type="GeneID" id="8998106"/>
<dbReference type="Gene3D" id="1.20.1250.20">
    <property type="entry name" value="MFS general substrate transporter like domains"/>
    <property type="match status" value="1"/>
</dbReference>
<feature type="transmembrane region" description="Helical" evidence="7">
    <location>
        <begin position="246"/>
        <end position="266"/>
    </location>
</feature>
<dbReference type="OMA" id="SWANEMC"/>
<keyword evidence="9" id="KW-1185">Reference proteome</keyword>
<comment type="subcellular location">
    <subcellularLocation>
        <location evidence="1">Membrane</location>
        <topology evidence="1">Multi-pass membrane protein</topology>
    </subcellularLocation>
</comment>
<proteinExistence type="inferred from homology"/>